<feature type="compositionally biased region" description="Basic and acidic residues" evidence="1">
    <location>
        <begin position="60"/>
        <end position="80"/>
    </location>
</feature>
<name>A0AAD7K050_9AGAR</name>
<evidence type="ECO:0000313" key="3">
    <source>
        <dbReference type="Proteomes" id="UP001215598"/>
    </source>
</evidence>
<protein>
    <submittedName>
        <fullName evidence="2">Uncharacterized protein</fullName>
    </submittedName>
</protein>
<proteinExistence type="predicted"/>
<sequence>MSGDSEGSTKQTPIPKSGTKSNGGVRRPGDHSGWSDWAGRGALDEVYEERHRRQRRTRGKPHDADDRKPASPKPRPKEGKNNAGPKKARSNRGTGQRVRYGRRKGATPRGERADDSAGKDRSLRPDGVERAA</sequence>
<gene>
    <name evidence="2" type="ORF">B0H16DRAFT_1450075</name>
</gene>
<feature type="compositionally biased region" description="Polar residues" evidence="1">
    <location>
        <begin position="1"/>
        <end position="22"/>
    </location>
</feature>
<comment type="caution">
    <text evidence="2">The sequence shown here is derived from an EMBL/GenBank/DDBJ whole genome shotgun (WGS) entry which is preliminary data.</text>
</comment>
<dbReference type="EMBL" id="JARKIB010000010">
    <property type="protein sequence ID" value="KAJ7775443.1"/>
    <property type="molecule type" value="Genomic_DNA"/>
</dbReference>
<accession>A0AAD7K050</accession>
<reference evidence="2" key="1">
    <citation type="submission" date="2023-03" db="EMBL/GenBank/DDBJ databases">
        <title>Massive genome expansion in bonnet fungi (Mycena s.s.) driven by repeated elements and novel gene families across ecological guilds.</title>
        <authorList>
            <consortium name="Lawrence Berkeley National Laboratory"/>
            <person name="Harder C.B."/>
            <person name="Miyauchi S."/>
            <person name="Viragh M."/>
            <person name="Kuo A."/>
            <person name="Thoen E."/>
            <person name="Andreopoulos B."/>
            <person name="Lu D."/>
            <person name="Skrede I."/>
            <person name="Drula E."/>
            <person name="Henrissat B."/>
            <person name="Morin E."/>
            <person name="Kohler A."/>
            <person name="Barry K."/>
            <person name="LaButti K."/>
            <person name="Morin E."/>
            <person name="Salamov A."/>
            <person name="Lipzen A."/>
            <person name="Mereny Z."/>
            <person name="Hegedus B."/>
            <person name="Baldrian P."/>
            <person name="Stursova M."/>
            <person name="Weitz H."/>
            <person name="Taylor A."/>
            <person name="Grigoriev I.V."/>
            <person name="Nagy L.G."/>
            <person name="Martin F."/>
            <person name="Kauserud H."/>
        </authorList>
    </citation>
    <scope>NUCLEOTIDE SEQUENCE</scope>
    <source>
        <strain evidence="2">CBHHK182m</strain>
    </source>
</reference>
<evidence type="ECO:0000313" key="2">
    <source>
        <dbReference type="EMBL" id="KAJ7775443.1"/>
    </source>
</evidence>
<keyword evidence="3" id="KW-1185">Reference proteome</keyword>
<feature type="compositionally biased region" description="Basic and acidic residues" evidence="1">
    <location>
        <begin position="109"/>
        <end position="132"/>
    </location>
</feature>
<organism evidence="2 3">
    <name type="scientific">Mycena metata</name>
    <dbReference type="NCBI Taxonomy" id="1033252"/>
    <lineage>
        <taxon>Eukaryota</taxon>
        <taxon>Fungi</taxon>
        <taxon>Dikarya</taxon>
        <taxon>Basidiomycota</taxon>
        <taxon>Agaricomycotina</taxon>
        <taxon>Agaricomycetes</taxon>
        <taxon>Agaricomycetidae</taxon>
        <taxon>Agaricales</taxon>
        <taxon>Marasmiineae</taxon>
        <taxon>Mycenaceae</taxon>
        <taxon>Mycena</taxon>
    </lineage>
</organism>
<evidence type="ECO:0000256" key="1">
    <source>
        <dbReference type="SAM" id="MobiDB-lite"/>
    </source>
</evidence>
<dbReference type="Proteomes" id="UP001215598">
    <property type="component" value="Unassembled WGS sequence"/>
</dbReference>
<dbReference type="AlphaFoldDB" id="A0AAD7K050"/>
<feature type="region of interest" description="Disordered" evidence="1">
    <location>
        <begin position="1"/>
        <end position="132"/>
    </location>
</feature>